<sequence>MRENLRKANLVTMEMGQRARNFAWNTAERVAAKLKEDEGNWVEEGLKYVVAIVVGALMLQGLCSIFKVDLLANIKKGIDDLFNYKF</sequence>
<dbReference type="AlphaFoldDB" id="A0A1H9Y8H7"/>
<accession>A0A1H9Y8H7</accession>
<protein>
    <submittedName>
        <fullName evidence="1">Uncharacterized protein</fullName>
    </submittedName>
</protein>
<dbReference type="RefSeq" id="WP_092475166.1">
    <property type="nucleotide sequence ID" value="NZ_FOHN01000001.1"/>
</dbReference>
<dbReference type="EMBL" id="FOHN01000001">
    <property type="protein sequence ID" value="SES65127.1"/>
    <property type="molecule type" value="Genomic_DNA"/>
</dbReference>
<gene>
    <name evidence="1" type="ORF">SAMN04487772_101211</name>
</gene>
<dbReference type="OrthoDB" id="9942182at2"/>
<keyword evidence="2" id="KW-1185">Reference proteome</keyword>
<reference evidence="1 2" key="1">
    <citation type="submission" date="2016-10" db="EMBL/GenBank/DDBJ databases">
        <authorList>
            <person name="de Groot N.N."/>
        </authorList>
    </citation>
    <scope>NUCLEOTIDE SEQUENCE [LARGE SCALE GENOMIC DNA]</scope>
    <source>
        <strain evidence="1 2">DSM 1801</strain>
    </source>
</reference>
<organism evidence="1 2">
    <name type="scientific">[Clostridium] polysaccharolyticum</name>
    <dbReference type="NCBI Taxonomy" id="29364"/>
    <lineage>
        <taxon>Bacteria</taxon>
        <taxon>Bacillati</taxon>
        <taxon>Bacillota</taxon>
        <taxon>Clostridia</taxon>
        <taxon>Lachnospirales</taxon>
        <taxon>Lachnospiraceae</taxon>
    </lineage>
</organism>
<dbReference type="Proteomes" id="UP000199800">
    <property type="component" value="Unassembled WGS sequence"/>
</dbReference>
<name>A0A1H9Y8H7_9FIRM</name>
<dbReference type="Pfam" id="PF19629">
    <property type="entry name" value="DUF6133"/>
    <property type="match status" value="1"/>
</dbReference>
<proteinExistence type="predicted"/>
<evidence type="ECO:0000313" key="1">
    <source>
        <dbReference type="EMBL" id="SES65127.1"/>
    </source>
</evidence>
<evidence type="ECO:0000313" key="2">
    <source>
        <dbReference type="Proteomes" id="UP000199800"/>
    </source>
</evidence>
<dbReference type="STRING" id="29364.SAMN04487772_101211"/>
<dbReference type="InterPro" id="IPR045765">
    <property type="entry name" value="DUF6133"/>
</dbReference>